<dbReference type="GO" id="GO:0005783">
    <property type="term" value="C:endoplasmic reticulum"/>
    <property type="evidence" value="ECO:0007669"/>
    <property type="project" value="TreeGrafter"/>
</dbReference>
<accession>A0A1E7FTL4</accession>
<dbReference type="InterPro" id="IPR051063">
    <property type="entry name" value="PDI"/>
</dbReference>
<dbReference type="SUPFAM" id="SSF52833">
    <property type="entry name" value="Thioredoxin-like"/>
    <property type="match status" value="1"/>
</dbReference>
<dbReference type="PANTHER" id="PTHR45672:SF3">
    <property type="entry name" value="THIOREDOXIN DOMAIN-CONTAINING PROTEIN 5"/>
    <property type="match status" value="1"/>
</dbReference>
<dbReference type="PROSITE" id="PS51352">
    <property type="entry name" value="THIOREDOXIN_2"/>
    <property type="match status" value="1"/>
</dbReference>
<protein>
    <submittedName>
        <fullName evidence="4">Thioredoxin domain-containing protein</fullName>
    </submittedName>
</protein>
<feature type="non-terminal residue" evidence="4">
    <location>
        <position position="86"/>
    </location>
</feature>
<evidence type="ECO:0000256" key="1">
    <source>
        <dbReference type="ARBA" id="ARBA00006347"/>
    </source>
</evidence>
<evidence type="ECO:0000256" key="2">
    <source>
        <dbReference type="ARBA" id="ARBA00022729"/>
    </source>
</evidence>
<sequence>LKFYAPWCGHCKKMAPVLEAIAPTLKGKMAIGKIDCTKHKAVCKEQKVKGFPTLKYSIDGEVFDYSGGRDEKSLVAFAEKMSSPPI</sequence>
<name>A0A1E7FTL4_9STRA</name>
<gene>
    <name evidence="4" type="ORF">FRACYDRAFT_145129</name>
</gene>
<evidence type="ECO:0000313" key="4">
    <source>
        <dbReference type="EMBL" id="OEU21153.1"/>
    </source>
</evidence>
<dbReference type="Pfam" id="PF00085">
    <property type="entry name" value="Thioredoxin"/>
    <property type="match status" value="1"/>
</dbReference>
<organism evidence="4 5">
    <name type="scientific">Fragilariopsis cylindrus CCMP1102</name>
    <dbReference type="NCBI Taxonomy" id="635003"/>
    <lineage>
        <taxon>Eukaryota</taxon>
        <taxon>Sar</taxon>
        <taxon>Stramenopiles</taxon>
        <taxon>Ochrophyta</taxon>
        <taxon>Bacillariophyta</taxon>
        <taxon>Bacillariophyceae</taxon>
        <taxon>Bacillariophycidae</taxon>
        <taxon>Bacillariales</taxon>
        <taxon>Bacillariaceae</taxon>
        <taxon>Fragilariopsis</taxon>
    </lineage>
</organism>
<dbReference type="InParanoid" id="A0A1E7FTL4"/>
<keyword evidence="2" id="KW-0732">Signal</keyword>
<dbReference type="Proteomes" id="UP000095751">
    <property type="component" value="Unassembled WGS sequence"/>
</dbReference>
<keyword evidence="5" id="KW-1185">Reference proteome</keyword>
<evidence type="ECO:0000313" key="5">
    <source>
        <dbReference type="Proteomes" id="UP000095751"/>
    </source>
</evidence>
<evidence type="ECO:0000259" key="3">
    <source>
        <dbReference type="PROSITE" id="PS51352"/>
    </source>
</evidence>
<reference evidence="4 5" key="1">
    <citation type="submission" date="2016-09" db="EMBL/GenBank/DDBJ databases">
        <title>Extensive genetic diversity and differential bi-allelic expression allows diatom success in the polar Southern Ocean.</title>
        <authorList>
            <consortium name="DOE Joint Genome Institute"/>
            <person name="Mock T."/>
            <person name="Otillar R.P."/>
            <person name="Strauss J."/>
            <person name="Dupont C."/>
            <person name="Frickenhaus S."/>
            <person name="Maumus F."/>
            <person name="Mcmullan M."/>
            <person name="Sanges R."/>
            <person name="Schmutz J."/>
            <person name="Toseland A."/>
            <person name="Valas R."/>
            <person name="Veluchamy A."/>
            <person name="Ward B.J."/>
            <person name="Allen A."/>
            <person name="Barry K."/>
            <person name="Falciatore A."/>
            <person name="Ferrante M."/>
            <person name="Fortunato A.E."/>
            <person name="Gloeckner G."/>
            <person name="Gruber A."/>
            <person name="Hipkin R."/>
            <person name="Janech M."/>
            <person name="Kroth P."/>
            <person name="Leese F."/>
            <person name="Lindquist E."/>
            <person name="Lyon B.R."/>
            <person name="Martin J."/>
            <person name="Mayer C."/>
            <person name="Parker M."/>
            <person name="Quesneville H."/>
            <person name="Raymond J."/>
            <person name="Uhlig C."/>
            <person name="Valentin K.U."/>
            <person name="Worden A.Z."/>
            <person name="Armbrust E.V."/>
            <person name="Bowler C."/>
            <person name="Green B."/>
            <person name="Moulton V."/>
            <person name="Van Oosterhout C."/>
            <person name="Grigoriev I."/>
        </authorList>
    </citation>
    <scope>NUCLEOTIDE SEQUENCE [LARGE SCALE GENOMIC DNA]</scope>
    <source>
        <strain evidence="4 5">CCMP1102</strain>
    </source>
</reference>
<dbReference type="Gene3D" id="3.40.30.10">
    <property type="entry name" value="Glutaredoxin"/>
    <property type="match status" value="1"/>
</dbReference>
<feature type="domain" description="Thioredoxin" evidence="3">
    <location>
        <begin position="1"/>
        <end position="83"/>
    </location>
</feature>
<dbReference type="InterPro" id="IPR036249">
    <property type="entry name" value="Thioredoxin-like_sf"/>
</dbReference>
<feature type="non-terminal residue" evidence="4">
    <location>
        <position position="1"/>
    </location>
</feature>
<dbReference type="OrthoDB" id="427280at2759"/>
<proteinExistence type="inferred from homology"/>
<comment type="similarity">
    <text evidence="1">Belongs to the protein disulfide isomerase family.</text>
</comment>
<dbReference type="InterPro" id="IPR013766">
    <property type="entry name" value="Thioredoxin_domain"/>
</dbReference>
<dbReference type="PANTHER" id="PTHR45672">
    <property type="entry name" value="PROTEIN DISULFIDE-ISOMERASE C17H9.14C-RELATED"/>
    <property type="match status" value="1"/>
</dbReference>
<dbReference type="GO" id="GO:0006457">
    <property type="term" value="P:protein folding"/>
    <property type="evidence" value="ECO:0007669"/>
    <property type="project" value="TreeGrafter"/>
</dbReference>
<dbReference type="KEGG" id="fcy:FRACYDRAFT_145129"/>
<dbReference type="AlphaFoldDB" id="A0A1E7FTL4"/>
<dbReference type="EMBL" id="KV784354">
    <property type="protein sequence ID" value="OEU21153.1"/>
    <property type="molecule type" value="Genomic_DNA"/>
</dbReference>
<dbReference type="GO" id="GO:0003756">
    <property type="term" value="F:protein disulfide isomerase activity"/>
    <property type="evidence" value="ECO:0007669"/>
    <property type="project" value="TreeGrafter"/>
</dbReference>
<dbReference type="CDD" id="cd02961">
    <property type="entry name" value="PDI_a_family"/>
    <property type="match status" value="1"/>
</dbReference>